<gene>
    <name evidence="1" type="ORF">C7212DRAFT_47557</name>
</gene>
<dbReference type="OrthoDB" id="5397552at2759"/>
<protein>
    <submittedName>
        <fullName evidence="1">Uncharacterized protein</fullName>
    </submittedName>
</protein>
<feature type="non-terminal residue" evidence="1">
    <location>
        <position position="1"/>
    </location>
</feature>
<reference evidence="1 2" key="1">
    <citation type="submission" date="2018-03" db="EMBL/GenBank/DDBJ databases">
        <title>Genomes of Pezizomycetes fungi and the evolution of truffles.</title>
        <authorList>
            <person name="Murat C."/>
            <person name="Payen T."/>
            <person name="Noel B."/>
            <person name="Kuo A."/>
            <person name="Martin F.M."/>
        </authorList>
    </citation>
    <scope>NUCLEOTIDE SEQUENCE [LARGE SCALE GENOMIC DNA]</scope>
    <source>
        <strain evidence="1">091103-1</strain>
    </source>
</reference>
<accession>A0A317SQ39</accession>
<dbReference type="AlphaFoldDB" id="A0A317SQ39"/>
<feature type="non-terminal residue" evidence="1">
    <location>
        <position position="180"/>
    </location>
</feature>
<comment type="caution">
    <text evidence="1">The sequence shown here is derived from an EMBL/GenBank/DDBJ whole genome shotgun (WGS) entry which is preliminary data.</text>
</comment>
<evidence type="ECO:0000313" key="1">
    <source>
        <dbReference type="EMBL" id="PWW76602.1"/>
    </source>
</evidence>
<evidence type="ECO:0000313" key="2">
    <source>
        <dbReference type="Proteomes" id="UP000246991"/>
    </source>
</evidence>
<dbReference type="EMBL" id="PYWC01000031">
    <property type="protein sequence ID" value="PWW76602.1"/>
    <property type="molecule type" value="Genomic_DNA"/>
</dbReference>
<organism evidence="1 2">
    <name type="scientific">Tuber magnatum</name>
    <name type="common">white Piedmont truffle</name>
    <dbReference type="NCBI Taxonomy" id="42249"/>
    <lineage>
        <taxon>Eukaryota</taxon>
        <taxon>Fungi</taxon>
        <taxon>Dikarya</taxon>
        <taxon>Ascomycota</taxon>
        <taxon>Pezizomycotina</taxon>
        <taxon>Pezizomycetes</taxon>
        <taxon>Pezizales</taxon>
        <taxon>Tuberaceae</taxon>
        <taxon>Tuber</taxon>
    </lineage>
</organism>
<keyword evidence="2" id="KW-1185">Reference proteome</keyword>
<proteinExistence type="predicted"/>
<dbReference type="Proteomes" id="UP000246991">
    <property type="component" value="Unassembled WGS sequence"/>
</dbReference>
<sequence length="180" mass="20056">KYRHILIGGASLACRGSTRATSDIDLPLPNASIPHLVSGLTQSQNVTCRGGVIYTRAGESEFPVDILESAVGDRTFEDLEPFTITTLCGIKTLDFPIALGIKIRCFYLRNDDDYGIRKQESELYDIRFIYEIVAKAIPIGCYNMLVKDRLGARGDLALFLSIGGHKFQVPWEEDTDDQHE</sequence>
<name>A0A317SQ39_9PEZI</name>